<dbReference type="PANTHER" id="PTHR21694:SF18">
    <property type="entry name" value="COILED-COIL DOMAIN-CONTAINING PROTEIN 63"/>
    <property type="match status" value="1"/>
</dbReference>
<sequence length="450" mass="53764">MEISSPEPNDMEVLKKMEDEHYHLQRQVRMIQIDRQNRCMGVHPQFRRQDLLLRTLKKEYLNILLDLKIAKSGSNKKKDKKMKQLVKKRLLYHTKTKMECEEGIILMSQADELLQRKKKQLLKLKKILEERREQSIYRLSSTENKLEVAMRRFNTVHYENQKIRQEIEHMLNDRALFNESWTKMLVALKKGKKFLTDLFESSTVAYDQRDEWEMRGLQKAYDHELKLFNFLARKGVMRINKKQEEKEKEQLREEKENIETEIARHVKILNEVTDYAKVEDINAIIEEFERVEQNNFSMYKLFTDICAENDVCRRDLTKIRQDIEDRKDWNENMEEQRQRKLQNLREQLETQKLKTEEARQKNKEKDGLLNRVMDNVHEIFKYLQCSLEPYTNLLGDKQPSLHQLDLTQEWLSPEEVHGPSSASQRLDSNTNQPAGSRGPLSILRGSAVDV</sequence>
<evidence type="ECO:0000313" key="6">
    <source>
        <dbReference type="Proteomes" id="UP000324832"/>
    </source>
</evidence>
<feature type="coiled-coil region" evidence="2">
    <location>
        <begin position="234"/>
        <end position="268"/>
    </location>
</feature>
<dbReference type="Proteomes" id="UP000324832">
    <property type="component" value="Unassembled WGS sequence"/>
</dbReference>
<evidence type="ECO:0000256" key="2">
    <source>
        <dbReference type="SAM" id="Coils"/>
    </source>
</evidence>
<feature type="domain" description="ODAD1 central coiled coil region" evidence="4">
    <location>
        <begin position="213"/>
        <end position="396"/>
    </location>
</feature>
<dbReference type="InterPro" id="IPR049258">
    <property type="entry name" value="ODAD1_CC"/>
</dbReference>
<evidence type="ECO:0000259" key="4">
    <source>
        <dbReference type="Pfam" id="PF21773"/>
    </source>
</evidence>
<protein>
    <recommendedName>
        <fullName evidence="4">ODAD1 central coiled coil region domain-containing protein</fullName>
    </recommendedName>
</protein>
<keyword evidence="6" id="KW-1185">Reference proteome</keyword>
<feature type="compositionally biased region" description="Polar residues" evidence="3">
    <location>
        <begin position="420"/>
        <end position="434"/>
    </location>
</feature>
<dbReference type="AlphaFoldDB" id="A0A5E4QBS3"/>
<feature type="coiled-coil region" evidence="2">
    <location>
        <begin position="107"/>
        <end position="134"/>
    </location>
</feature>
<evidence type="ECO:0000256" key="1">
    <source>
        <dbReference type="ARBA" id="ARBA00023054"/>
    </source>
</evidence>
<accession>A0A5E4QBS3</accession>
<dbReference type="InterPro" id="IPR051876">
    <property type="entry name" value="ODA-DC/CCD"/>
</dbReference>
<name>A0A5E4QBS3_9NEOP</name>
<gene>
    <name evidence="5" type="ORF">LSINAPIS_LOCUS6435</name>
</gene>
<feature type="region of interest" description="Disordered" evidence="3">
    <location>
        <begin position="414"/>
        <end position="450"/>
    </location>
</feature>
<feature type="coiled-coil region" evidence="2">
    <location>
        <begin position="319"/>
        <end position="365"/>
    </location>
</feature>
<keyword evidence="1 2" id="KW-0175">Coiled coil</keyword>
<evidence type="ECO:0000256" key="3">
    <source>
        <dbReference type="SAM" id="MobiDB-lite"/>
    </source>
</evidence>
<proteinExistence type="predicted"/>
<dbReference type="PANTHER" id="PTHR21694">
    <property type="entry name" value="COILED-COIL DOMAIN-CONTAINING PROTEIN 63"/>
    <property type="match status" value="1"/>
</dbReference>
<dbReference type="Pfam" id="PF21773">
    <property type="entry name" value="ODAD1_CC"/>
    <property type="match status" value="1"/>
</dbReference>
<dbReference type="EMBL" id="FZQP02002015">
    <property type="protein sequence ID" value="VVC94505.1"/>
    <property type="molecule type" value="Genomic_DNA"/>
</dbReference>
<reference evidence="5 6" key="1">
    <citation type="submission" date="2017-07" db="EMBL/GenBank/DDBJ databases">
        <authorList>
            <person name="Talla V."/>
            <person name="Backstrom N."/>
        </authorList>
    </citation>
    <scope>NUCLEOTIDE SEQUENCE [LARGE SCALE GENOMIC DNA]</scope>
</reference>
<organism evidence="5 6">
    <name type="scientific">Leptidea sinapis</name>
    <dbReference type="NCBI Taxonomy" id="189913"/>
    <lineage>
        <taxon>Eukaryota</taxon>
        <taxon>Metazoa</taxon>
        <taxon>Ecdysozoa</taxon>
        <taxon>Arthropoda</taxon>
        <taxon>Hexapoda</taxon>
        <taxon>Insecta</taxon>
        <taxon>Pterygota</taxon>
        <taxon>Neoptera</taxon>
        <taxon>Endopterygota</taxon>
        <taxon>Lepidoptera</taxon>
        <taxon>Glossata</taxon>
        <taxon>Ditrysia</taxon>
        <taxon>Papilionoidea</taxon>
        <taxon>Pieridae</taxon>
        <taxon>Dismorphiinae</taxon>
        <taxon>Leptidea</taxon>
    </lineage>
</organism>
<evidence type="ECO:0000313" key="5">
    <source>
        <dbReference type="EMBL" id="VVC94505.1"/>
    </source>
</evidence>